<reference evidence="1 2" key="1">
    <citation type="submission" date="2016-06" db="EMBL/GenBank/DDBJ databases">
        <title>Genome of Rhinopithecus bieti.</title>
        <authorList>
            <person name="Wu"/>
            <person name="C.-I. and Zhang"/>
            <person name="Y."/>
        </authorList>
    </citation>
    <scope>NUCLEOTIDE SEQUENCE</scope>
</reference>
<keyword evidence="2" id="KW-1185">Reference proteome</keyword>
<evidence type="ECO:0000313" key="2">
    <source>
        <dbReference type="Proteomes" id="UP000233180"/>
    </source>
</evidence>
<proteinExistence type="predicted"/>
<dbReference type="Proteomes" id="UP000233180">
    <property type="component" value="Unassembled WGS sequence"/>
</dbReference>
<protein>
    <submittedName>
        <fullName evidence="1">Uncharacterized protein</fullName>
    </submittedName>
</protein>
<sequence length="32" mass="3599">MGPFQEEDKATITSPCGGQRLPGCLPWTQRFF</sequence>
<reference evidence="1" key="2">
    <citation type="submission" date="2025-08" db="UniProtKB">
        <authorList>
            <consortium name="Ensembl"/>
        </authorList>
    </citation>
    <scope>IDENTIFICATION</scope>
</reference>
<dbReference type="AlphaFoldDB" id="A0A2K6LJE4"/>
<reference evidence="1" key="3">
    <citation type="submission" date="2025-09" db="UniProtKB">
        <authorList>
            <consortium name="Ensembl"/>
        </authorList>
    </citation>
    <scope>IDENTIFICATION</scope>
</reference>
<accession>A0A2K6LJE4</accession>
<name>A0A2K6LJE4_RHIBE</name>
<dbReference type="Ensembl" id="ENSRBIT00000047533.1">
    <property type="protein sequence ID" value="ENSRBIP00000023637.1"/>
    <property type="gene ID" value="ENSRBIG00000035743.1"/>
</dbReference>
<organism evidence="1 2">
    <name type="scientific">Rhinopithecus bieti</name>
    <name type="common">Black snub-nosed monkey</name>
    <name type="synonym">Pygathrix bieti</name>
    <dbReference type="NCBI Taxonomy" id="61621"/>
    <lineage>
        <taxon>Eukaryota</taxon>
        <taxon>Metazoa</taxon>
        <taxon>Chordata</taxon>
        <taxon>Craniata</taxon>
        <taxon>Vertebrata</taxon>
        <taxon>Euteleostomi</taxon>
        <taxon>Mammalia</taxon>
        <taxon>Eutheria</taxon>
        <taxon>Euarchontoglires</taxon>
        <taxon>Primates</taxon>
        <taxon>Haplorrhini</taxon>
        <taxon>Catarrhini</taxon>
        <taxon>Cercopithecidae</taxon>
        <taxon>Colobinae</taxon>
        <taxon>Rhinopithecus</taxon>
    </lineage>
</organism>
<evidence type="ECO:0000313" key="1">
    <source>
        <dbReference type="Ensembl" id="ENSRBIP00000023637.1"/>
    </source>
</evidence>